<dbReference type="EMBL" id="CP011974">
    <property type="protein sequence ID" value="AKO92796.1"/>
    <property type="molecule type" value="Genomic_DNA"/>
</dbReference>
<evidence type="ECO:0000313" key="2">
    <source>
        <dbReference type="Proteomes" id="UP000036202"/>
    </source>
</evidence>
<accession>A0A1X7ECZ2</accession>
<sequence>MKGLLHYHFHNYLRSHRYIPPLSLYILSLVINYTYTPNPILDSYSFTSLLLFFIMGWFTVTLFHAEDEGQKRITMLHCKNLRKYYRSLFTICSLIGLCLSLISVAYPIVFNAFGVETRGLHLIMGFLSHFSLSLLALSLSALFTRELIQKQSNTWWGVLGILVISVAISTLKDTINGFIWLFPPLHFSLEIMSSEDNIKSIPVLFWGQFSWIFLYTFLLIGLFFWIMNRKYSL</sequence>
<dbReference type="Proteomes" id="UP000036202">
    <property type="component" value="Chromosome"/>
</dbReference>
<protein>
    <submittedName>
        <fullName evidence="1">ABC transporter permease</fullName>
    </submittedName>
</protein>
<dbReference type="GeneID" id="93701510"/>
<dbReference type="RefSeq" id="WP_040057555.1">
    <property type="nucleotide sequence ID" value="NZ_CP011974.1"/>
</dbReference>
<dbReference type="AlphaFoldDB" id="A0A1X7ECZ2"/>
<dbReference type="PATRIC" id="fig|135735.6.peg.2575"/>
<name>A0A1X7ECZ2_9BACI</name>
<reference evidence="2" key="2">
    <citation type="submission" date="2015-06" db="EMBL/GenBank/DDBJ databases">
        <title>Genome Sequence of Bacillus endophyticus and Analysis of its Companion Mechanism in the Ketogulonigenium vulgare-Bacillus strain Consortium.</title>
        <authorList>
            <person name="Jia N."/>
            <person name="Du J."/>
            <person name="Ding M.-Z."/>
            <person name="Gao F."/>
            <person name="Yuan Y.-J."/>
        </authorList>
    </citation>
    <scope>NUCLEOTIDE SEQUENCE [LARGE SCALE GENOMIC DNA]</scope>
    <source>
        <strain evidence="2">Hbe603</strain>
    </source>
</reference>
<proteinExistence type="predicted"/>
<keyword evidence="2" id="KW-1185">Reference proteome</keyword>
<dbReference type="KEGG" id="beo:BEH_12270"/>
<organism evidence="1 2">
    <name type="scientific">Priestia filamentosa</name>
    <dbReference type="NCBI Taxonomy" id="1402861"/>
    <lineage>
        <taxon>Bacteria</taxon>
        <taxon>Bacillati</taxon>
        <taxon>Bacillota</taxon>
        <taxon>Bacilli</taxon>
        <taxon>Bacillales</taxon>
        <taxon>Bacillaceae</taxon>
        <taxon>Priestia</taxon>
    </lineage>
</organism>
<reference evidence="1 2" key="1">
    <citation type="journal article" date="2015" name="PLoS ONE">
        <title>Genome Sequence of Bacillus endophyticus and Analysis of Its Companion Mechanism in the Ketogulonigenium vulgare-Bacillus Strain Consortium.</title>
        <authorList>
            <person name="Jia N."/>
            <person name="Du J."/>
            <person name="Ding M.Z."/>
            <person name="Gao F."/>
            <person name="Yuan Y.J."/>
        </authorList>
    </citation>
    <scope>NUCLEOTIDE SEQUENCE [LARGE SCALE GENOMIC DNA]</scope>
    <source>
        <strain evidence="1 2">Hbe603</strain>
    </source>
</reference>
<evidence type="ECO:0000313" key="1">
    <source>
        <dbReference type="EMBL" id="AKO92796.1"/>
    </source>
</evidence>
<gene>
    <name evidence="1" type="ORF">BEH_12270</name>
</gene>
<accession>A0A0H4KJ13</accession>
<dbReference type="OrthoDB" id="1936187at2"/>